<dbReference type="InterPro" id="IPR000792">
    <property type="entry name" value="Tscrpt_reg_LuxR_C"/>
</dbReference>
<feature type="modified residue" description="4-aspartylphosphate" evidence="4">
    <location>
        <position position="59"/>
    </location>
</feature>
<keyword evidence="1" id="KW-0805">Transcription regulation</keyword>
<accession>Q1ZA45</accession>
<reference evidence="7 8" key="1">
    <citation type="submission" date="2006-03" db="EMBL/GenBank/DDBJ databases">
        <authorList>
            <person name="Bartlett D.H."/>
            <person name="Valle G."/>
            <person name="Lauro F.M."/>
            <person name="Vezzi A."/>
            <person name="Simonato F."/>
            <person name="Eloe E."/>
            <person name="Vitulo N."/>
            <person name="Stratton T.K."/>
            <person name="D'angelo M."/>
            <person name="Ferriera S."/>
            <person name="Johnson J."/>
            <person name="Kravitz S."/>
            <person name="Beeson K."/>
            <person name="Sutton G."/>
            <person name="Rogers Y."/>
            <person name="Friedman R."/>
            <person name="Frazier M."/>
            <person name="Venter J.C."/>
        </authorList>
    </citation>
    <scope>NUCLEOTIDE SEQUENCE [LARGE SCALE GENOMIC DNA]</scope>
    <source>
        <strain evidence="7 8">3TCK</strain>
    </source>
</reference>
<gene>
    <name evidence="7" type="ORF">P3TCK_04701</name>
</gene>
<dbReference type="GO" id="GO:0006355">
    <property type="term" value="P:regulation of DNA-templated transcription"/>
    <property type="evidence" value="ECO:0007669"/>
    <property type="project" value="InterPro"/>
</dbReference>
<dbReference type="InterPro" id="IPR011006">
    <property type="entry name" value="CheY-like_superfamily"/>
</dbReference>
<dbReference type="PRINTS" id="PR00038">
    <property type="entry name" value="HTHLUXR"/>
</dbReference>
<dbReference type="Proteomes" id="UP000003789">
    <property type="component" value="Unassembled WGS sequence"/>
</dbReference>
<dbReference type="RefSeq" id="WP_006228949.1">
    <property type="nucleotide sequence ID" value="NZ_CH724134.1"/>
</dbReference>
<dbReference type="CDD" id="cd06170">
    <property type="entry name" value="LuxR_C_like"/>
    <property type="match status" value="1"/>
</dbReference>
<comment type="caution">
    <text evidence="7">The sequence shown here is derived from an EMBL/GenBank/DDBJ whole genome shotgun (WGS) entry which is preliminary data.</text>
</comment>
<dbReference type="InterPro" id="IPR016032">
    <property type="entry name" value="Sig_transdc_resp-reg_C-effctor"/>
</dbReference>
<evidence type="ECO:0000313" key="8">
    <source>
        <dbReference type="Proteomes" id="UP000003789"/>
    </source>
</evidence>
<dbReference type="Gene3D" id="1.10.10.10">
    <property type="entry name" value="Winged helix-like DNA-binding domain superfamily/Winged helix DNA-binding domain"/>
    <property type="match status" value="1"/>
</dbReference>
<feature type="domain" description="Response regulatory" evidence="6">
    <location>
        <begin position="5"/>
        <end position="124"/>
    </location>
</feature>
<evidence type="ECO:0000256" key="3">
    <source>
        <dbReference type="ARBA" id="ARBA00023163"/>
    </source>
</evidence>
<name>Q1ZA45_9GAMM</name>
<keyword evidence="2" id="KW-0238">DNA-binding</keyword>
<feature type="domain" description="HTH luxR-type" evidence="5">
    <location>
        <begin position="136"/>
        <end position="201"/>
    </location>
</feature>
<organism evidence="7 8">
    <name type="scientific">Photobacterium profundum 3TCK</name>
    <dbReference type="NCBI Taxonomy" id="314280"/>
    <lineage>
        <taxon>Bacteria</taxon>
        <taxon>Pseudomonadati</taxon>
        <taxon>Pseudomonadota</taxon>
        <taxon>Gammaproteobacteria</taxon>
        <taxon>Vibrionales</taxon>
        <taxon>Vibrionaceae</taxon>
        <taxon>Photobacterium</taxon>
    </lineage>
</organism>
<keyword evidence="4" id="KW-0597">Phosphoprotein</keyword>
<dbReference type="SMART" id="SM00421">
    <property type="entry name" value="HTH_LUXR"/>
    <property type="match status" value="1"/>
</dbReference>
<dbReference type="Pfam" id="PF00196">
    <property type="entry name" value="GerE"/>
    <property type="match status" value="1"/>
</dbReference>
<dbReference type="Gene3D" id="3.40.50.2300">
    <property type="match status" value="1"/>
</dbReference>
<dbReference type="SUPFAM" id="SSF52172">
    <property type="entry name" value="CheY-like"/>
    <property type="match status" value="1"/>
</dbReference>
<dbReference type="OrthoDB" id="9802186at2"/>
<proteinExistence type="predicted"/>
<keyword evidence="3" id="KW-0804">Transcription</keyword>
<dbReference type="PANTHER" id="PTHR44688:SF16">
    <property type="entry name" value="DNA-BINDING TRANSCRIPTIONAL ACTIVATOR DEVR_DOSR"/>
    <property type="match status" value="1"/>
</dbReference>
<dbReference type="SUPFAM" id="SSF46894">
    <property type="entry name" value="C-terminal effector domain of the bipartite response regulators"/>
    <property type="match status" value="1"/>
</dbReference>
<dbReference type="Pfam" id="PF00072">
    <property type="entry name" value="Response_reg"/>
    <property type="match status" value="1"/>
</dbReference>
<evidence type="ECO:0000259" key="6">
    <source>
        <dbReference type="PROSITE" id="PS50110"/>
    </source>
</evidence>
<evidence type="ECO:0000259" key="5">
    <source>
        <dbReference type="PROSITE" id="PS50043"/>
    </source>
</evidence>
<dbReference type="EMBL" id="AAPH01000001">
    <property type="protein sequence ID" value="EAS45647.1"/>
    <property type="molecule type" value="Genomic_DNA"/>
</dbReference>
<evidence type="ECO:0000256" key="4">
    <source>
        <dbReference type="PROSITE-ProRule" id="PRU00169"/>
    </source>
</evidence>
<protein>
    <submittedName>
        <fullName evidence="7">Regulatory protein, LuxR:Response regulator receiver</fullName>
    </submittedName>
</protein>
<dbReference type="PROSITE" id="PS50110">
    <property type="entry name" value="RESPONSE_REGULATORY"/>
    <property type="match status" value="1"/>
</dbReference>
<dbReference type="InterPro" id="IPR036388">
    <property type="entry name" value="WH-like_DNA-bd_sf"/>
</dbReference>
<evidence type="ECO:0000256" key="2">
    <source>
        <dbReference type="ARBA" id="ARBA00023125"/>
    </source>
</evidence>
<dbReference type="GO" id="GO:0000160">
    <property type="term" value="P:phosphorelay signal transduction system"/>
    <property type="evidence" value="ECO:0007669"/>
    <property type="project" value="InterPro"/>
</dbReference>
<dbReference type="HOGENOM" id="CLU_000445_90_4_6"/>
<evidence type="ECO:0000313" key="7">
    <source>
        <dbReference type="EMBL" id="EAS45647.1"/>
    </source>
</evidence>
<sequence>MTTKHIYIVDDDVSMADALQLSLEIEGFKPIVFTSGINFLEHIRKLRDEIYTEGTVILDINMPILDGLKVHEEIIKLGCTFSIIFLTGHGDVPMAVNSIKNGAFDFLQKPVKRDELNKVLHDSLEHSKNLSYNTMYRHKISQLTDKEKQVLIRVINGMKNKIIADELNLSIRSIEVYRSKIFKKLDVSTLAELVATTTKLNLESIL</sequence>
<dbReference type="PANTHER" id="PTHR44688">
    <property type="entry name" value="DNA-BINDING TRANSCRIPTIONAL ACTIVATOR DEVR_DOSR"/>
    <property type="match status" value="1"/>
</dbReference>
<dbReference type="AlphaFoldDB" id="Q1ZA45"/>
<evidence type="ECO:0000256" key="1">
    <source>
        <dbReference type="ARBA" id="ARBA00023015"/>
    </source>
</evidence>
<dbReference type="PROSITE" id="PS50043">
    <property type="entry name" value="HTH_LUXR_2"/>
    <property type="match status" value="1"/>
</dbReference>
<dbReference type="InterPro" id="IPR001789">
    <property type="entry name" value="Sig_transdc_resp-reg_receiver"/>
</dbReference>
<dbReference type="GO" id="GO:0003677">
    <property type="term" value="F:DNA binding"/>
    <property type="evidence" value="ECO:0007669"/>
    <property type="project" value="UniProtKB-KW"/>
</dbReference>
<dbReference type="SMART" id="SM00448">
    <property type="entry name" value="REC"/>
    <property type="match status" value="1"/>
</dbReference>